<dbReference type="RefSeq" id="WP_131154835.1">
    <property type="nucleotide sequence ID" value="NZ_CP036402.1"/>
</dbReference>
<evidence type="ECO:0000313" key="3">
    <source>
        <dbReference type="EMBL" id="QBI19838.1"/>
    </source>
</evidence>
<dbReference type="Proteomes" id="UP000291469">
    <property type="component" value="Chromosome"/>
</dbReference>
<evidence type="ECO:0000313" key="4">
    <source>
        <dbReference type="Proteomes" id="UP000291469"/>
    </source>
</evidence>
<accession>A0A411YF41</accession>
<feature type="domain" description="FAD-binding" evidence="2">
    <location>
        <begin position="5"/>
        <end position="326"/>
    </location>
</feature>
<feature type="domain" description="NADH:flavin oxidoreductase/NADH oxidase N-terminal" evidence="1">
    <location>
        <begin position="401"/>
        <end position="723"/>
    </location>
</feature>
<evidence type="ECO:0000259" key="1">
    <source>
        <dbReference type="Pfam" id="PF00724"/>
    </source>
</evidence>
<dbReference type="InterPro" id="IPR044152">
    <property type="entry name" value="YqjM-like"/>
</dbReference>
<sequence>MRITTVGGGPAGLYAAILLKRGDPTRHVTVYERNAPDDTFGWGVVFSAATLAELEDTDAISYDRLLRACARWDPVDVEHRGRVVRALGNRFAAISRKRLLQILQERCGELGVDLRFETEVDPTDLGGADLVLAADGINSRVRDQYADVFAPRRRVEGGRFIWLGTTRRYDAFTFVFAEHEAGVFQAHAYPYDTELATFIVECAPEVWQRAGLDTRAAGELAPGESDPHAIKFCEELFADHLGGHPLMGNYSRWLEWTTLSNRAWHHDRLALLGDAAHTAHFSIGSGTKLAMEDAIALARAVDTTTDVASALVAYEAERKPVVERMQEVARESLQWFSRTDRYVHLPTPQLAFGLLARSRLTYERIRQRDPTFVTAVDRWFAARSQPRGEPTAPTAAPPPAFAPARIAGLGLGNRMVLASEEVATGRDGQPDEATPTRLAALAAGGAGLALVERVAVTPEGRITPETPGCYTDEQEAAWRDARAAARERADDVAVGMQLVHAGARGATRPRREGVDVPLRDAWPLVAASSRPYTPRSPAPTPLDAEGRVRVREAFADAARRAAHAGFDLVEVHLGHGFLLGGYWSPLTGDADDWRDRLAYPGEVVAAVLEALDGAATLSVCWSASDLERGGTSPEDAVAGARTLADAGVGLFNVVAGQTTPRGAPGYEPHWGAGWSDLIRNEAGVPTIASGAIRDPLDASHVLAGGQADLCVLGRPHPAVPGWAHDL</sequence>
<dbReference type="GO" id="GO:0003959">
    <property type="term" value="F:NADPH dehydrogenase activity"/>
    <property type="evidence" value="ECO:0007669"/>
    <property type="project" value="InterPro"/>
</dbReference>
<dbReference type="GO" id="GO:0071949">
    <property type="term" value="F:FAD binding"/>
    <property type="evidence" value="ECO:0007669"/>
    <property type="project" value="InterPro"/>
</dbReference>
<dbReference type="Pfam" id="PF00724">
    <property type="entry name" value="Oxidored_FMN"/>
    <property type="match status" value="1"/>
</dbReference>
<organism evidence="3 4">
    <name type="scientific">Egibacter rhizosphaerae</name>
    <dbReference type="NCBI Taxonomy" id="1670831"/>
    <lineage>
        <taxon>Bacteria</taxon>
        <taxon>Bacillati</taxon>
        <taxon>Actinomycetota</taxon>
        <taxon>Nitriliruptoria</taxon>
        <taxon>Egibacterales</taxon>
        <taxon>Egibacteraceae</taxon>
        <taxon>Egibacter</taxon>
    </lineage>
</organism>
<dbReference type="KEGG" id="erz:ER308_09900"/>
<dbReference type="GO" id="GO:0050661">
    <property type="term" value="F:NADP binding"/>
    <property type="evidence" value="ECO:0007669"/>
    <property type="project" value="InterPro"/>
</dbReference>
<dbReference type="Gene3D" id="3.20.20.70">
    <property type="entry name" value="Aldolase class I"/>
    <property type="match status" value="1"/>
</dbReference>
<dbReference type="AlphaFoldDB" id="A0A411YF41"/>
<dbReference type="InterPro" id="IPR036188">
    <property type="entry name" value="FAD/NAD-bd_sf"/>
</dbReference>
<dbReference type="PANTHER" id="PTHR43303:SF3">
    <property type="entry name" value="BLR3436 PROTEIN"/>
    <property type="match status" value="1"/>
</dbReference>
<dbReference type="Pfam" id="PF01494">
    <property type="entry name" value="FAD_binding_3"/>
    <property type="match status" value="1"/>
</dbReference>
<dbReference type="EMBL" id="CP036402">
    <property type="protein sequence ID" value="QBI19838.1"/>
    <property type="molecule type" value="Genomic_DNA"/>
</dbReference>
<dbReference type="PRINTS" id="PR00420">
    <property type="entry name" value="RNGMNOXGNASE"/>
</dbReference>
<gene>
    <name evidence="3" type="ORF">ER308_09900</name>
</gene>
<evidence type="ECO:0000259" key="2">
    <source>
        <dbReference type="Pfam" id="PF01494"/>
    </source>
</evidence>
<dbReference type="Gene3D" id="3.30.9.20">
    <property type="match status" value="1"/>
</dbReference>
<dbReference type="InterPro" id="IPR002938">
    <property type="entry name" value="FAD-bd"/>
</dbReference>
<dbReference type="InterPro" id="IPR001155">
    <property type="entry name" value="OxRdtase_FMN_N"/>
</dbReference>
<dbReference type="Gene3D" id="3.50.50.60">
    <property type="entry name" value="FAD/NAD(P)-binding domain"/>
    <property type="match status" value="1"/>
</dbReference>
<reference evidence="3 4" key="1">
    <citation type="submission" date="2019-01" db="EMBL/GenBank/DDBJ databases">
        <title>Egibacter rhizosphaerae EGI 80759T.</title>
        <authorList>
            <person name="Chen D.-D."/>
            <person name="Tian Y."/>
            <person name="Jiao J.-Y."/>
            <person name="Zhang X.-T."/>
            <person name="Zhang Y.-G."/>
            <person name="Zhang Y."/>
            <person name="Xiao M."/>
            <person name="Shu W.-S."/>
            <person name="Li W.-J."/>
        </authorList>
    </citation>
    <scope>NUCLEOTIDE SEQUENCE [LARGE SCALE GENOMIC DNA]</scope>
    <source>
        <strain evidence="3 4">EGI 80759</strain>
    </source>
</reference>
<protein>
    <submittedName>
        <fullName evidence="3">Bifunctional salicylyl-CoA 5-hydroxylase/oxidoreductase</fullName>
    </submittedName>
</protein>
<keyword evidence="4" id="KW-1185">Reference proteome</keyword>
<proteinExistence type="predicted"/>
<dbReference type="OrthoDB" id="3169239at2"/>
<name>A0A411YF41_9ACTN</name>
<dbReference type="PANTHER" id="PTHR43303">
    <property type="entry name" value="NADPH DEHYDROGENASE C23G7.10C-RELATED"/>
    <property type="match status" value="1"/>
</dbReference>
<dbReference type="SUPFAM" id="SSF51395">
    <property type="entry name" value="FMN-linked oxidoreductases"/>
    <property type="match status" value="1"/>
</dbReference>
<dbReference type="SUPFAM" id="SSF51905">
    <property type="entry name" value="FAD/NAD(P)-binding domain"/>
    <property type="match status" value="1"/>
</dbReference>
<dbReference type="InterPro" id="IPR013785">
    <property type="entry name" value="Aldolase_TIM"/>
</dbReference>
<dbReference type="GO" id="GO:0010181">
    <property type="term" value="F:FMN binding"/>
    <property type="evidence" value="ECO:0007669"/>
    <property type="project" value="InterPro"/>
</dbReference>